<reference evidence="7 8" key="1">
    <citation type="submission" date="2018-03" db="EMBL/GenBank/DDBJ databases">
        <title>Comparative genomics illustrates the genes involved in a hyperalkaliphilic mechanisms of Serpentinomonas isolated from highly-alkaline calcium-rich serpentinized springs.</title>
        <authorList>
            <person name="Suzuki S."/>
            <person name="Ishii S."/>
            <person name="Walworth N."/>
            <person name="Bird L."/>
            <person name="Kuenen J.G."/>
            <person name="Nealson K.H."/>
        </authorList>
    </citation>
    <scope>NUCLEOTIDE SEQUENCE [LARGE SCALE GENOMIC DNA]</scope>
    <source>
        <strain evidence="7 8">83</strain>
    </source>
</reference>
<dbReference type="PANTHER" id="PTHR32071">
    <property type="entry name" value="TRANSCRIPTIONAL REGULATORY PROTEIN"/>
    <property type="match status" value="1"/>
</dbReference>
<evidence type="ECO:0000256" key="1">
    <source>
        <dbReference type="ARBA" id="ARBA00022741"/>
    </source>
</evidence>
<accession>A0A2S9KG33</accession>
<dbReference type="GO" id="GO:0043565">
    <property type="term" value="F:sequence-specific DNA binding"/>
    <property type="evidence" value="ECO:0007669"/>
    <property type="project" value="InterPro"/>
</dbReference>
<evidence type="ECO:0000313" key="7">
    <source>
        <dbReference type="EMBL" id="PRD69386.1"/>
    </source>
</evidence>
<dbReference type="OrthoDB" id="9761705at2"/>
<organism evidence="7 8">
    <name type="scientific">Malikia spinosa</name>
    <dbReference type="NCBI Taxonomy" id="86180"/>
    <lineage>
        <taxon>Bacteria</taxon>
        <taxon>Pseudomonadati</taxon>
        <taxon>Pseudomonadota</taxon>
        <taxon>Betaproteobacteria</taxon>
        <taxon>Burkholderiales</taxon>
        <taxon>Comamonadaceae</taxon>
        <taxon>Malikia</taxon>
    </lineage>
</organism>
<evidence type="ECO:0000256" key="3">
    <source>
        <dbReference type="ARBA" id="ARBA00023015"/>
    </source>
</evidence>
<keyword evidence="5" id="KW-0804">Transcription</keyword>
<dbReference type="CDD" id="cd00009">
    <property type="entry name" value="AAA"/>
    <property type="match status" value="1"/>
</dbReference>
<dbReference type="EMBL" id="PVLR01000016">
    <property type="protein sequence ID" value="PRD69386.1"/>
    <property type="molecule type" value="Genomic_DNA"/>
</dbReference>
<dbReference type="SMART" id="SM00065">
    <property type="entry name" value="GAF"/>
    <property type="match status" value="1"/>
</dbReference>
<dbReference type="InterPro" id="IPR003593">
    <property type="entry name" value="AAA+_ATPase"/>
</dbReference>
<keyword evidence="4" id="KW-0238">DNA-binding</keyword>
<dbReference type="Pfam" id="PF00158">
    <property type="entry name" value="Sigma54_activat"/>
    <property type="match status" value="1"/>
</dbReference>
<dbReference type="Gene3D" id="1.10.10.60">
    <property type="entry name" value="Homeodomain-like"/>
    <property type="match status" value="1"/>
</dbReference>
<dbReference type="Gene3D" id="3.40.50.300">
    <property type="entry name" value="P-loop containing nucleotide triphosphate hydrolases"/>
    <property type="match status" value="1"/>
</dbReference>
<comment type="caution">
    <text evidence="7">The sequence shown here is derived from an EMBL/GenBank/DDBJ whole genome shotgun (WGS) entry which is preliminary data.</text>
</comment>
<dbReference type="InterPro" id="IPR025944">
    <property type="entry name" value="Sigma_54_int_dom_CS"/>
</dbReference>
<dbReference type="SMART" id="SM00382">
    <property type="entry name" value="AAA"/>
    <property type="match status" value="1"/>
</dbReference>
<dbReference type="GO" id="GO:0005524">
    <property type="term" value="F:ATP binding"/>
    <property type="evidence" value="ECO:0007669"/>
    <property type="project" value="UniProtKB-KW"/>
</dbReference>
<evidence type="ECO:0000313" key="8">
    <source>
        <dbReference type="Proteomes" id="UP000238326"/>
    </source>
</evidence>
<keyword evidence="1" id="KW-0547">Nucleotide-binding</keyword>
<dbReference type="Proteomes" id="UP000238326">
    <property type="component" value="Unassembled WGS sequence"/>
</dbReference>
<dbReference type="InterPro" id="IPR025662">
    <property type="entry name" value="Sigma_54_int_dom_ATP-bd_1"/>
</dbReference>
<sequence length="527" mass="58108">MKHIGKSLAPDLVLREMLHLCSELLGLNRGRILLADNLEAIMELPPGSSLQVTSASIRYAYGLTQPECERGRFRRGEGITGRVLATGQLIIVQDIDHEPTFLCRTVPRDDLPPGPVSFIAMPVRVGLSTVGVLACHRIRHRFRSLADDLSILGILATLIGQLLELRFTVEQRTRSLEAQNMALTQALEASPARYGIVGTAPALLRSIAELEQVAATKATVLLLGESGTGKEMFARALHLASSRRDQPFIKVNCAAIPETLFESELFGYEKGAFTGAVGARAGLFEQADRGTIFLDEIGELPLSMQTKLLRTLQEGTLVRLGGKRELRIDVRLVAATNRDLAHEVALGAFREDLYYRLNVIPIQLPALRERSTDIHALAIHFLNRFNQENQRNVNLSSSALHRLQAHSWPGNIRELANLIERMVLLGDKAVLEAVDIERFLPRASPAEALRARAIENDRLPRSPATGSYTVRPYLPAGSHALSDLQEALRQQAGNRSRAAQALGLTLRQFNYRMLKLDGKPAPTQSHS</sequence>
<name>A0A2S9KG33_9BURK</name>
<dbReference type="InterPro" id="IPR002078">
    <property type="entry name" value="Sigma_54_int"/>
</dbReference>
<evidence type="ECO:0000256" key="2">
    <source>
        <dbReference type="ARBA" id="ARBA00022840"/>
    </source>
</evidence>
<evidence type="ECO:0000259" key="6">
    <source>
        <dbReference type="PROSITE" id="PS50045"/>
    </source>
</evidence>
<proteinExistence type="predicted"/>
<dbReference type="Pfam" id="PF02954">
    <property type="entry name" value="HTH_8"/>
    <property type="match status" value="1"/>
</dbReference>
<dbReference type="Pfam" id="PF25601">
    <property type="entry name" value="AAA_lid_14"/>
    <property type="match status" value="1"/>
</dbReference>
<dbReference type="GO" id="GO:0006355">
    <property type="term" value="P:regulation of DNA-templated transcription"/>
    <property type="evidence" value="ECO:0007669"/>
    <property type="project" value="InterPro"/>
</dbReference>
<dbReference type="Gene3D" id="3.30.450.40">
    <property type="match status" value="1"/>
</dbReference>
<dbReference type="AlphaFoldDB" id="A0A2S9KG33"/>
<evidence type="ECO:0000256" key="4">
    <source>
        <dbReference type="ARBA" id="ARBA00023125"/>
    </source>
</evidence>
<dbReference type="PROSITE" id="PS00675">
    <property type="entry name" value="SIGMA54_INTERACT_1"/>
    <property type="match status" value="1"/>
</dbReference>
<dbReference type="SUPFAM" id="SSF55781">
    <property type="entry name" value="GAF domain-like"/>
    <property type="match status" value="1"/>
</dbReference>
<dbReference type="InterPro" id="IPR027417">
    <property type="entry name" value="P-loop_NTPase"/>
</dbReference>
<dbReference type="InterPro" id="IPR029016">
    <property type="entry name" value="GAF-like_dom_sf"/>
</dbReference>
<dbReference type="PROSITE" id="PS00688">
    <property type="entry name" value="SIGMA54_INTERACT_3"/>
    <property type="match status" value="1"/>
</dbReference>
<dbReference type="InterPro" id="IPR002197">
    <property type="entry name" value="HTH_Fis"/>
</dbReference>
<gene>
    <name evidence="7" type="ORF">C6P61_06610</name>
</gene>
<keyword evidence="2" id="KW-0067">ATP-binding</keyword>
<evidence type="ECO:0000256" key="5">
    <source>
        <dbReference type="ARBA" id="ARBA00023163"/>
    </source>
</evidence>
<keyword evidence="8" id="KW-1185">Reference proteome</keyword>
<dbReference type="InterPro" id="IPR058031">
    <property type="entry name" value="AAA_lid_NorR"/>
</dbReference>
<dbReference type="Gene3D" id="1.10.8.60">
    <property type="match status" value="1"/>
</dbReference>
<dbReference type="FunFam" id="3.40.50.300:FF:000006">
    <property type="entry name" value="DNA-binding transcriptional regulator NtrC"/>
    <property type="match status" value="1"/>
</dbReference>
<dbReference type="PRINTS" id="PR01590">
    <property type="entry name" value="HTHFIS"/>
</dbReference>
<dbReference type="PROSITE" id="PS50045">
    <property type="entry name" value="SIGMA54_INTERACT_4"/>
    <property type="match status" value="1"/>
</dbReference>
<protein>
    <submittedName>
        <fullName evidence="7">Sigma-54-dependent Fis family transcriptional regulator</fullName>
    </submittedName>
</protein>
<dbReference type="InterPro" id="IPR003018">
    <property type="entry name" value="GAF"/>
</dbReference>
<dbReference type="SUPFAM" id="SSF52540">
    <property type="entry name" value="P-loop containing nucleoside triphosphate hydrolases"/>
    <property type="match status" value="1"/>
</dbReference>
<keyword evidence="3" id="KW-0805">Transcription regulation</keyword>
<dbReference type="Pfam" id="PF01590">
    <property type="entry name" value="GAF"/>
    <property type="match status" value="1"/>
</dbReference>
<feature type="domain" description="Sigma-54 factor interaction" evidence="6">
    <location>
        <begin position="196"/>
        <end position="424"/>
    </location>
</feature>